<dbReference type="AlphaFoldDB" id="A0A4D7KC28"/>
<organism evidence="3 4">
    <name type="scientific">Mangrovivirga cuniculi</name>
    <dbReference type="NCBI Taxonomy" id="2715131"/>
    <lineage>
        <taxon>Bacteria</taxon>
        <taxon>Pseudomonadati</taxon>
        <taxon>Bacteroidota</taxon>
        <taxon>Cytophagia</taxon>
        <taxon>Cytophagales</taxon>
        <taxon>Mangrovivirgaceae</taxon>
        <taxon>Mangrovivirga</taxon>
    </lineage>
</organism>
<evidence type="ECO:0000259" key="2">
    <source>
        <dbReference type="PROSITE" id="PS51192"/>
    </source>
</evidence>
<gene>
    <name evidence="3" type="ORF">DCC35_18735</name>
</gene>
<feature type="transmembrane region" description="Helical" evidence="1">
    <location>
        <begin position="676"/>
        <end position="692"/>
    </location>
</feature>
<keyword evidence="4" id="KW-1185">Reference proteome</keyword>
<dbReference type="Gene3D" id="3.40.50.300">
    <property type="entry name" value="P-loop containing nucleotide triphosphate hydrolases"/>
    <property type="match status" value="2"/>
</dbReference>
<dbReference type="SMART" id="SM00487">
    <property type="entry name" value="DEXDc"/>
    <property type="match status" value="1"/>
</dbReference>
<keyword evidence="1" id="KW-0812">Transmembrane</keyword>
<reference evidence="3 4" key="1">
    <citation type="submission" date="2018-04" db="EMBL/GenBank/DDBJ databases">
        <title>Complete genome uncultured novel isolate.</title>
        <authorList>
            <person name="Merlino G."/>
        </authorList>
    </citation>
    <scope>NUCLEOTIDE SEQUENCE [LARGE SCALE GENOMIC DNA]</scope>
    <source>
        <strain evidence="4">R1DC9</strain>
    </source>
</reference>
<dbReference type="InterPro" id="IPR027417">
    <property type="entry name" value="P-loop_NTPase"/>
</dbReference>
<dbReference type="InterPro" id="IPR050742">
    <property type="entry name" value="Helicase_Restrict-Modif_Enz"/>
</dbReference>
<protein>
    <submittedName>
        <fullName evidence="3">Restriction endonuclease subunit R</fullName>
    </submittedName>
</protein>
<name>A0A4D7KC28_9BACT</name>
<dbReference type="Pfam" id="PF04851">
    <property type="entry name" value="ResIII"/>
    <property type="match status" value="1"/>
</dbReference>
<keyword evidence="1" id="KW-1133">Transmembrane helix</keyword>
<evidence type="ECO:0000313" key="4">
    <source>
        <dbReference type="Proteomes" id="UP000298616"/>
    </source>
</evidence>
<dbReference type="KEGG" id="fpf:DCC35_18735"/>
<dbReference type="GO" id="GO:0003677">
    <property type="term" value="F:DNA binding"/>
    <property type="evidence" value="ECO:0007669"/>
    <property type="project" value="InterPro"/>
</dbReference>
<keyword evidence="3" id="KW-0255">Endonuclease</keyword>
<dbReference type="PROSITE" id="PS51192">
    <property type="entry name" value="HELICASE_ATP_BIND_1"/>
    <property type="match status" value="1"/>
</dbReference>
<keyword evidence="3" id="KW-0378">Hydrolase</keyword>
<evidence type="ECO:0000313" key="3">
    <source>
        <dbReference type="EMBL" id="QCK17138.1"/>
    </source>
</evidence>
<feature type="domain" description="Helicase ATP-binding" evidence="2">
    <location>
        <begin position="38"/>
        <end position="198"/>
    </location>
</feature>
<dbReference type="GO" id="GO:0005524">
    <property type="term" value="F:ATP binding"/>
    <property type="evidence" value="ECO:0007669"/>
    <property type="project" value="InterPro"/>
</dbReference>
<dbReference type="InterPro" id="IPR014001">
    <property type="entry name" value="Helicase_ATP-bd"/>
</dbReference>
<dbReference type="InterPro" id="IPR006935">
    <property type="entry name" value="Helicase/UvrB_N"/>
</dbReference>
<proteinExistence type="predicted"/>
<dbReference type="EMBL" id="CP028923">
    <property type="protein sequence ID" value="QCK17138.1"/>
    <property type="molecule type" value="Genomic_DNA"/>
</dbReference>
<dbReference type="OrthoDB" id="9759819at2"/>
<accession>A0A4D7KC28</accession>
<dbReference type="GO" id="GO:0005829">
    <property type="term" value="C:cytosol"/>
    <property type="evidence" value="ECO:0007669"/>
    <property type="project" value="TreeGrafter"/>
</dbReference>
<dbReference type="GO" id="GO:0016787">
    <property type="term" value="F:hydrolase activity"/>
    <property type="evidence" value="ECO:0007669"/>
    <property type="project" value="InterPro"/>
</dbReference>
<dbReference type="Proteomes" id="UP000298616">
    <property type="component" value="Chromosome"/>
</dbReference>
<dbReference type="CDD" id="cd18785">
    <property type="entry name" value="SF2_C"/>
    <property type="match status" value="1"/>
</dbReference>
<feature type="transmembrane region" description="Helical" evidence="1">
    <location>
        <begin position="712"/>
        <end position="739"/>
    </location>
</feature>
<dbReference type="PANTHER" id="PTHR47396:SF1">
    <property type="entry name" value="ATP-DEPENDENT HELICASE IRC3-RELATED"/>
    <property type="match status" value="1"/>
</dbReference>
<dbReference type="PANTHER" id="PTHR47396">
    <property type="entry name" value="TYPE I RESTRICTION ENZYME ECOKI R PROTEIN"/>
    <property type="match status" value="1"/>
</dbReference>
<keyword evidence="3" id="KW-0540">Nuclease</keyword>
<evidence type="ECO:0000256" key="1">
    <source>
        <dbReference type="SAM" id="Phobius"/>
    </source>
</evidence>
<sequence>MEKAINQKELLHKSFKFPIGIKFKYPWRNYQNRVLEQLEQHLNDDHLHIVAPPGSGKTVLGLEVMLRLNKPTLILAPTIAIRNQWITRFCELFIQVKNVPDWISTDIRNPQFLTVATYQSVHSVCRDKEEANNLILKLEDKGVATFVVDEAHHLKNEWWKSLMELKKHIKPVVVGLTATPPYDVSYSEWQRYLELNGPVDAEIFVPELIEAGDLCPHQDYVLATIPKLEERNKIEKIRNNIKSVYQDLKNDIVLIEILESSYWWKEPELHYEWIYSNIEFYSSALIFLYSNQREVSQNHLSIVGNKEYHIPMLDEYWLKVLLENYLFKNREFFTLHAQHQKSVEKKLRKCGALEHSSISFKDNDDIKKSLSSSISKLEGIKTIADFEFENLKHDLRQVILCDYIRKEFLADSTENNLEINKIGVIPVFEVLRREKDKNKKLGVLTGSLVIIPASAKKRLVEIALGYNIEELSFKQLSYDLDYLELHLSDGVKHRLVTIITRLFEEGKVNILVGTKSLLGEGWDAPAINSLILASFVGSFVLSNQMRGRAIRTYKSNPEKASNIWHLACVDPTVKDGGNDIDLMKRRFRSFVGVSFDKAGKIMNGFDRLDFPETITNIKEVEKYNINSFDQAGSREALKAKWNASLKNGTQMVEEIKVPYPDDRNYKKDRTLYFRNTLRNFTGTLGASVLAYLEFSLNLFARLFNKVPNKEVLIWGGTIFIGLGIVLFGTRSINALLLYLKYRDIEKDIDRIGIALLNAMSITGIIKTKLDAIKVKTSKDEYGGVYCHIEGGTAFESSAFINSIQEILSKVDNPRYLIIRKGMFKGLYEQIDYHNVPEELGRRKNEAQIFFYQWSKYVSKSRLIYTRNPEGRKLLLKARINSLSANILNEDIEHVNVWK</sequence>
<dbReference type="GO" id="GO:0004519">
    <property type="term" value="F:endonuclease activity"/>
    <property type="evidence" value="ECO:0007669"/>
    <property type="project" value="UniProtKB-KW"/>
</dbReference>
<dbReference type="SUPFAM" id="SSF52540">
    <property type="entry name" value="P-loop containing nucleoside triphosphate hydrolases"/>
    <property type="match status" value="1"/>
</dbReference>
<keyword evidence="1" id="KW-0472">Membrane</keyword>